<evidence type="ECO:0000313" key="2">
    <source>
        <dbReference type="EMBL" id="CUV19609.1"/>
    </source>
</evidence>
<accession>A0A0S4UBM3</accession>
<feature type="region of interest" description="Disordered" evidence="1">
    <location>
        <begin position="276"/>
        <end position="302"/>
    </location>
</feature>
<protein>
    <submittedName>
        <fullName evidence="2">Putative type IV pilus biosynthesis protein</fullName>
    </submittedName>
</protein>
<reference evidence="2" key="1">
    <citation type="submission" date="2015-10" db="EMBL/GenBank/DDBJ databases">
        <authorList>
            <person name="Gilbert D.G."/>
        </authorList>
    </citation>
    <scope>NUCLEOTIDE SEQUENCE</scope>
    <source>
        <strain evidence="2">Phyl III-seqv23</strain>
    </source>
</reference>
<sequence>MAEVLSLPGTKGTFAVGLSWRHEDARPSRKALRKKARDLDARWSVVHQTRTGRIQAGFCAAVAGAASSWRIKPLAALVADSHPQPWCGFYRLSEDLYWYIAVRDGQEVLPDGDRVGTLQELEDLHKSHEGAGDWNVVRGTDTELAEIVRTAQSVSGLTDLEPGLQRFVLPAVGVAVLAAMSGAGIWWYQQRQVEAQRAAELARQRAAQAMLAAKQAKQQVPPWTLQPLPSALVEACRSAWHGRALATKGWVLTGWNCQFGIPVSPSSINVAAQWERDGGSAEDAPGMLLDDGNHSRSTESKPYPFTVAHTGIGDFDAVKRIAYGVAHQRALQLKLTATQPAALPGANGKDAPEPDPWIANAVDYTIPMAPWLSAPAAFDQVPGLRLTEISVDLRDGQWHAKGSLYVNRFPGSTLALTQGS</sequence>
<dbReference type="EMBL" id="LN899821">
    <property type="protein sequence ID" value="CUV19609.1"/>
    <property type="molecule type" value="Genomic_DNA"/>
</dbReference>
<proteinExistence type="predicted"/>
<name>A0A0S4UBM3_RALSL</name>
<dbReference type="InterPro" id="IPR009663">
    <property type="entry name" value="PAP_PilO"/>
</dbReference>
<gene>
    <name evidence="2" type="ORF">PSS4_v1_1070042</name>
</gene>
<dbReference type="Pfam" id="PF06864">
    <property type="entry name" value="PAP_PilO"/>
    <property type="match status" value="1"/>
</dbReference>
<dbReference type="AlphaFoldDB" id="A0A0S4UBM3"/>
<evidence type="ECO:0000256" key="1">
    <source>
        <dbReference type="SAM" id="MobiDB-lite"/>
    </source>
</evidence>
<organism evidence="2">
    <name type="scientific">Ralstonia solanacearum</name>
    <name type="common">Pseudomonas solanacearum</name>
    <dbReference type="NCBI Taxonomy" id="305"/>
    <lineage>
        <taxon>Bacteria</taxon>
        <taxon>Pseudomonadati</taxon>
        <taxon>Pseudomonadota</taxon>
        <taxon>Betaproteobacteria</taxon>
        <taxon>Burkholderiales</taxon>
        <taxon>Burkholderiaceae</taxon>
        <taxon>Ralstonia</taxon>
        <taxon>Ralstonia solanacearum species complex</taxon>
    </lineage>
</organism>